<comment type="caution">
    <text evidence="3">The sequence shown here is derived from an EMBL/GenBank/DDBJ whole genome shotgun (WGS) entry which is preliminary data.</text>
</comment>
<feature type="chain" id="PRO_5041974275" description="Integral membrane protein" evidence="2">
    <location>
        <begin position="16"/>
        <end position="410"/>
    </location>
</feature>
<organism evidence="3 4">
    <name type="scientific">Mycena pura</name>
    <dbReference type="NCBI Taxonomy" id="153505"/>
    <lineage>
        <taxon>Eukaryota</taxon>
        <taxon>Fungi</taxon>
        <taxon>Dikarya</taxon>
        <taxon>Basidiomycota</taxon>
        <taxon>Agaricomycotina</taxon>
        <taxon>Agaricomycetes</taxon>
        <taxon>Agaricomycetidae</taxon>
        <taxon>Agaricales</taxon>
        <taxon>Marasmiineae</taxon>
        <taxon>Mycenaceae</taxon>
        <taxon>Mycena</taxon>
    </lineage>
</organism>
<sequence>MLLLFFLVHRLSSQGRPLPGLHLDLRAPADSCDDINNCRKLFDIAWGCLATIFACTWVSVHPNLPPPNQSRLALFWRRLKLMFTAVIAPELMVGFAARQFFTSRAHSKEFNISKTHGFFISMGGFVSRAGHHPVTTYSQLVDVREYLTDIRAVEAEDIEDKSKGDALSKGVALVQGLWFTTQCLARVHQNLPVTELEIATLAFAVVNLFIWLLWWNKPLDVQRPMLVGPSEMLNSESVNIQDPSLVSPGKTDTEPLPSRLFFWIGLIGGQYRHYEPESCTSVPSFWSTHGNALKYMNSFLIECFVGTVFGAIHCAAWNNEFPSTDERWMWRSCSLLVAALPVIIGFDFLFLDPDWSYGIEERITTIIFVASTALYITARLFLLILPLIACRALPPGALTDVNWATYIPHL</sequence>
<dbReference type="Proteomes" id="UP001219525">
    <property type="component" value="Unassembled WGS sequence"/>
</dbReference>
<dbReference type="PANTHER" id="PTHR35043:SF7">
    <property type="entry name" value="TRANSCRIPTION FACTOR DOMAIN-CONTAINING PROTEIN"/>
    <property type="match status" value="1"/>
</dbReference>
<proteinExistence type="predicted"/>
<keyword evidence="1" id="KW-1133">Transmembrane helix</keyword>
<evidence type="ECO:0000256" key="2">
    <source>
        <dbReference type="SAM" id="SignalP"/>
    </source>
</evidence>
<evidence type="ECO:0000313" key="4">
    <source>
        <dbReference type="Proteomes" id="UP001219525"/>
    </source>
</evidence>
<evidence type="ECO:0008006" key="5">
    <source>
        <dbReference type="Google" id="ProtNLM"/>
    </source>
</evidence>
<evidence type="ECO:0000313" key="3">
    <source>
        <dbReference type="EMBL" id="KAJ7208249.1"/>
    </source>
</evidence>
<keyword evidence="1" id="KW-0472">Membrane</keyword>
<evidence type="ECO:0000256" key="1">
    <source>
        <dbReference type="SAM" id="Phobius"/>
    </source>
</evidence>
<feature type="transmembrane region" description="Helical" evidence="1">
    <location>
        <begin position="81"/>
        <end position="101"/>
    </location>
</feature>
<dbReference type="EMBL" id="JARJCW010000034">
    <property type="protein sequence ID" value="KAJ7208249.1"/>
    <property type="molecule type" value="Genomic_DNA"/>
</dbReference>
<gene>
    <name evidence="3" type="ORF">GGX14DRAFT_112985</name>
</gene>
<reference evidence="3" key="1">
    <citation type="submission" date="2023-03" db="EMBL/GenBank/DDBJ databases">
        <title>Massive genome expansion in bonnet fungi (Mycena s.s.) driven by repeated elements and novel gene families across ecological guilds.</title>
        <authorList>
            <consortium name="Lawrence Berkeley National Laboratory"/>
            <person name="Harder C.B."/>
            <person name="Miyauchi S."/>
            <person name="Viragh M."/>
            <person name="Kuo A."/>
            <person name="Thoen E."/>
            <person name="Andreopoulos B."/>
            <person name="Lu D."/>
            <person name="Skrede I."/>
            <person name="Drula E."/>
            <person name="Henrissat B."/>
            <person name="Morin E."/>
            <person name="Kohler A."/>
            <person name="Barry K."/>
            <person name="LaButti K."/>
            <person name="Morin E."/>
            <person name="Salamov A."/>
            <person name="Lipzen A."/>
            <person name="Mereny Z."/>
            <person name="Hegedus B."/>
            <person name="Baldrian P."/>
            <person name="Stursova M."/>
            <person name="Weitz H."/>
            <person name="Taylor A."/>
            <person name="Grigoriev I.V."/>
            <person name="Nagy L.G."/>
            <person name="Martin F."/>
            <person name="Kauserud H."/>
        </authorList>
    </citation>
    <scope>NUCLEOTIDE SEQUENCE</scope>
    <source>
        <strain evidence="3">9144</strain>
    </source>
</reference>
<keyword evidence="4" id="KW-1185">Reference proteome</keyword>
<name>A0AAD6VBK7_9AGAR</name>
<dbReference type="PANTHER" id="PTHR35043">
    <property type="entry name" value="TRANSCRIPTION FACTOR DOMAIN-CONTAINING PROTEIN"/>
    <property type="match status" value="1"/>
</dbReference>
<feature type="transmembrane region" description="Helical" evidence="1">
    <location>
        <begin position="363"/>
        <end position="389"/>
    </location>
</feature>
<feature type="transmembrane region" description="Helical" evidence="1">
    <location>
        <begin position="328"/>
        <end position="351"/>
    </location>
</feature>
<feature type="signal peptide" evidence="2">
    <location>
        <begin position="1"/>
        <end position="15"/>
    </location>
</feature>
<dbReference type="AlphaFoldDB" id="A0AAD6VBK7"/>
<keyword evidence="2" id="KW-0732">Signal</keyword>
<feature type="transmembrane region" description="Helical" evidence="1">
    <location>
        <begin position="198"/>
        <end position="215"/>
    </location>
</feature>
<accession>A0AAD6VBK7</accession>
<keyword evidence="1" id="KW-0812">Transmembrane</keyword>
<feature type="transmembrane region" description="Helical" evidence="1">
    <location>
        <begin position="41"/>
        <end position="60"/>
    </location>
</feature>
<feature type="transmembrane region" description="Helical" evidence="1">
    <location>
        <begin position="299"/>
        <end position="316"/>
    </location>
</feature>
<protein>
    <recommendedName>
        <fullName evidence="5">Integral membrane protein</fullName>
    </recommendedName>
</protein>